<protein>
    <recommendedName>
        <fullName evidence="3 9">Energy-coupling factor transporter transmembrane protein EcfT</fullName>
        <shortName evidence="9">ECF transporter T component EcfT</shortName>
    </recommendedName>
</protein>
<feature type="transmembrane region" description="Helical" evidence="9">
    <location>
        <begin position="246"/>
        <end position="265"/>
    </location>
</feature>
<comment type="caution">
    <text evidence="10">The sequence shown here is derived from an EMBL/GenBank/DDBJ whole genome shotgun (WGS) entry which is preliminary data.</text>
</comment>
<keyword evidence="6 9" id="KW-0812">Transmembrane</keyword>
<comment type="function">
    <text evidence="9">Transmembrane (T) component of an energy-coupling factor (ECF) ABC-transporter complex. Unlike classic ABC transporters this ECF transporter provides the energy necessary to transport a number of different substrates.</text>
</comment>
<gene>
    <name evidence="9" type="primary">ecfT</name>
    <name evidence="10" type="ORF">IV68_GL000736</name>
</gene>
<dbReference type="InterPro" id="IPR024919">
    <property type="entry name" value="EcfT"/>
</dbReference>
<reference evidence="10 11" key="1">
    <citation type="journal article" date="2015" name="Genome Announc.">
        <title>Expanding the biotechnology potential of lactobacilli through comparative genomics of 213 strains and associated genera.</title>
        <authorList>
            <person name="Sun Z."/>
            <person name="Harris H.M."/>
            <person name="McCann A."/>
            <person name="Guo C."/>
            <person name="Argimon S."/>
            <person name="Zhang W."/>
            <person name="Yang X."/>
            <person name="Jeffery I.B."/>
            <person name="Cooney J.C."/>
            <person name="Kagawa T.F."/>
            <person name="Liu W."/>
            <person name="Song Y."/>
            <person name="Salvetti E."/>
            <person name="Wrobel A."/>
            <person name="Rasinkangas P."/>
            <person name="Parkhill J."/>
            <person name="Rea M.C."/>
            <person name="O'Sullivan O."/>
            <person name="Ritari J."/>
            <person name="Douillard F.P."/>
            <person name="Paul Ross R."/>
            <person name="Yang R."/>
            <person name="Briner A.E."/>
            <person name="Felis G.E."/>
            <person name="de Vos W.M."/>
            <person name="Barrangou R."/>
            <person name="Klaenhammer T.R."/>
            <person name="Caufield P.W."/>
            <person name="Cui Y."/>
            <person name="Zhang H."/>
            <person name="O'Toole P.W."/>
        </authorList>
    </citation>
    <scope>NUCLEOTIDE SEQUENCE [LARGE SCALE GENOMIC DNA]</scope>
    <source>
        <strain evidence="10 11">DSM 20190</strain>
    </source>
</reference>
<dbReference type="InParanoid" id="A0A0R2FVN0"/>
<evidence type="ECO:0000256" key="4">
    <source>
        <dbReference type="ARBA" id="ARBA00022448"/>
    </source>
</evidence>
<feature type="transmembrane region" description="Helical" evidence="9">
    <location>
        <begin position="73"/>
        <end position="99"/>
    </location>
</feature>
<dbReference type="OrthoDB" id="8075495at2"/>
<dbReference type="Pfam" id="PF02361">
    <property type="entry name" value="CbiQ"/>
    <property type="match status" value="1"/>
</dbReference>
<keyword evidence="4 9" id="KW-0813">Transport</keyword>
<dbReference type="AlphaFoldDB" id="A0A0R2FVN0"/>
<organism evidence="10 11">
    <name type="scientific">Weissella halotolerans DSM 20190</name>
    <dbReference type="NCBI Taxonomy" id="1123500"/>
    <lineage>
        <taxon>Bacteria</taxon>
        <taxon>Bacillati</taxon>
        <taxon>Bacillota</taxon>
        <taxon>Bacilli</taxon>
        <taxon>Lactobacillales</taxon>
        <taxon>Lactobacillaceae</taxon>
        <taxon>Weissella</taxon>
    </lineage>
</organism>
<dbReference type="HAMAP" id="MF_01461">
    <property type="entry name" value="EcfT"/>
    <property type="match status" value="1"/>
</dbReference>
<keyword evidence="11" id="KW-1185">Reference proteome</keyword>
<proteinExistence type="inferred from homology"/>
<evidence type="ECO:0000256" key="2">
    <source>
        <dbReference type="ARBA" id="ARBA00005660"/>
    </source>
</evidence>
<dbReference type="eggNOG" id="COG0619">
    <property type="taxonomic scope" value="Bacteria"/>
</dbReference>
<dbReference type="STRING" id="1123500.GCA_000420365_00692"/>
<keyword evidence="8 9" id="KW-0472">Membrane</keyword>
<dbReference type="PANTHER" id="PTHR33514">
    <property type="entry name" value="PROTEIN ABCI12, CHLOROPLASTIC"/>
    <property type="match status" value="1"/>
</dbReference>
<dbReference type="GO" id="GO:0022857">
    <property type="term" value="F:transmembrane transporter activity"/>
    <property type="evidence" value="ECO:0007669"/>
    <property type="project" value="UniProtKB-UniRule"/>
</dbReference>
<evidence type="ECO:0000256" key="3">
    <source>
        <dbReference type="ARBA" id="ARBA00014042"/>
    </source>
</evidence>
<keyword evidence="7 9" id="KW-1133">Transmembrane helix</keyword>
<dbReference type="GO" id="GO:0005886">
    <property type="term" value="C:plasma membrane"/>
    <property type="evidence" value="ECO:0007669"/>
    <property type="project" value="UniProtKB-SubCell"/>
</dbReference>
<accession>A0A0R2FVN0</accession>
<feature type="transmembrane region" description="Helical" evidence="9">
    <location>
        <begin position="111"/>
        <end position="135"/>
    </location>
</feature>
<evidence type="ECO:0000256" key="8">
    <source>
        <dbReference type="ARBA" id="ARBA00023136"/>
    </source>
</evidence>
<comment type="subunit">
    <text evidence="9">Forms a stable energy-coupling factor (ECF) transporter complex composed of 2 membrane-embedded substrate-binding proteins (S component), 2 ATP-binding proteins (A component) and 2 transmembrane proteins (T component).</text>
</comment>
<keyword evidence="5 9" id="KW-1003">Cell membrane</keyword>
<dbReference type="EMBL" id="JQAX01000002">
    <property type="protein sequence ID" value="KRN32385.1"/>
    <property type="molecule type" value="Genomic_DNA"/>
</dbReference>
<dbReference type="FunCoup" id="A0A0R2FVN0">
    <property type="interactions" value="214"/>
</dbReference>
<dbReference type="PANTHER" id="PTHR33514:SF13">
    <property type="entry name" value="PROTEIN ABCI12, CHLOROPLASTIC"/>
    <property type="match status" value="1"/>
</dbReference>
<sequence length="270" mass="30360">MNELIIGRYLPGNSWVHRLDPRTKFVLSLIFIFAIFLATNVWGYLLATIFTLLAVALTGLGFRVFLRGLRPLLLLMLITTVLQLFFVQTGTVLWHWWIFTITTDGLLSTGIMFMRFVLIIMFSTILTLTTPPLAIADAMESLMAPLAKIGVPVGELALMVSIALRFVPTLMDEATTIMNAQRARGMNFNEGNLIQRAKSYIPLLIPLFINAIKRAIELGDAMEARGYRGGDNRTKYRQLQAGPRDYIAYLAFALFVLLLLGTHWLPGMVF</sequence>
<name>A0A0R2FVN0_9LACO</name>
<dbReference type="CDD" id="cd16914">
    <property type="entry name" value="EcfT"/>
    <property type="match status" value="1"/>
</dbReference>
<comment type="subcellular location">
    <subcellularLocation>
        <location evidence="1 9">Cell membrane</location>
        <topology evidence="1 9">Multi-pass membrane protein</topology>
    </subcellularLocation>
</comment>
<evidence type="ECO:0000313" key="11">
    <source>
        <dbReference type="Proteomes" id="UP000051296"/>
    </source>
</evidence>
<evidence type="ECO:0000313" key="10">
    <source>
        <dbReference type="EMBL" id="KRN32385.1"/>
    </source>
</evidence>
<evidence type="ECO:0000256" key="6">
    <source>
        <dbReference type="ARBA" id="ARBA00022692"/>
    </source>
</evidence>
<dbReference type="Proteomes" id="UP000051296">
    <property type="component" value="Unassembled WGS sequence"/>
</dbReference>
<dbReference type="PATRIC" id="fig|1123500.6.peg.741"/>
<evidence type="ECO:0000256" key="7">
    <source>
        <dbReference type="ARBA" id="ARBA00022989"/>
    </source>
</evidence>
<evidence type="ECO:0000256" key="1">
    <source>
        <dbReference type="ARBA" id="ARBA00004651"/>
    </source>
</evidence>
<dbReference type="InterPro" id="IPR003339">
    <property type="entry name" value="ABC/ECF_trnsptr_transmembrane"/>
</dbReference>
<dbReference type="RefSeq" id="WP_022791469.1">
    <property type="nucleotide sequence ID" value="NZ_ATUU01000002.1"/>
</dbReference>
<feature type="transmembrane region" description="Helical" evidence="9">
    <location>
        <begin position="25"/>
        <end position="43"/>
    </location>
</feature>
<evidence type="ECO:0000256" key="5">
    <source>
        <dbReference type="ARBA" id="ARBA00022475"/>
    </source>
</evidence>
<comment type="similarity">
    <text evidence="2 9">Belongs to the energy-coupling factor EcfT family.</text>
</comment>
<evidence type="ECO:0000256" key="9">
    <source>
        <dbReference type="HAMAP-Rule" id="MF_01461"/>
    </source>
</evidence>